<evidence type="ECO:0000256" key="3">
    <source>
        <dbReference type="ARBA" id="ARBA00022475"/>
    </source>
</evidence>
<evidence type="ECO:0000256" key="7">
    <source>
        <dbReference type="ARBA" id="ARBA00022989"/>
    </source>
</evidence>
<name>A0A3B0V196_9ZZZZ</name>
<organism evidence="11">
    <name type="scientific">hydrothermal vent metagenome</name>
    <dbReference type="NCBI Taxonomy" id="652676"/>
    <lineage>
        <taxon>unclassified sequences</taxon>
        <taxon>metagenomes</taxon>
        <taxon>ecological metagenomes</taxon>
    </lineage>
</organism>
<dbReference type="Gene3D" id="3.30.420.380">
    <property type="match status" value="1"/>
</dbReference>
<gene>
    <name evidence="11" type="ORF">MNBD_GAMMA01-955</name>
</gene>
<dbReference type="EMBL" id="UOEW01000078">
    <property type="protein sequence ID" value="VAW34670.1"/>
    <property type="molecule type" value="Genomic_DNA"/>
</dbReference>
<evidence type="ECO:0000313" key="11">
    <source>
        <dbReference type="EMBL" id="VAW34670.1"/>
    </source>
</evidence>
<evidence type="ECO:0008006" key="12">
    <source>
        <dbReference type="Google" id="ProtNLM"/>
    </source>
</evidence>
<keyword evidence="8" id="KW-0472">Membrane</keyword>
<protein>
    <recommendedName>
        <fullName evidence="12">General secretion pathway protein L</fullName>
    </recommendedName>
</protein>
<sequence length="393" mass="44411">MSNYVIVRLNDKLTPEFQINYNTTTKIAQKSKISSWAEIKSQKGETLILLLAANIVLTTQVKIPSKNEEVIRQSIPFAIEEELATDVSENHFAYMQLSEQNFLVSVVNKNIMEQIHQQLVATGLKCSSLYPEIFSCPSQINTTSLYVTDNYVVIRDNNNGTTINQDMLATYLKLSTSSNHIVYASEQLKFAEDSNITLKKTNLTVLQAQTICSENAVNLFQGQYVQSQDRKKSVNPWMRLTLLILVLVTSWLIMNVSQLWQLTTEIDSIKQDQRTLLLQLVPDASLTEKNDPYSAILSRLKLSQNTHKGNSAQGFIVALTYVGQTLVQHPAIEIQSLRQRNTKLEINLQAQNVSQLNQFQSSLEDNIYSMRVKTGTRNTNKDGVSSIITLEQL</sequence>
<evidence type="ECO:0000256" key="6">
    <source>
        <dbReference type="ARBA" id="ARBA00022927"/>
    </source>
</evidence>
<dbReference type="AlphaFoldDB" id="A0A3B0V196"/>
<keyword evidence="2" id="KW-0813">Transport</keyword>
<dbReference type="CDD" id="cd24017">
    <property type="entry name" value="ASKHA_T2SSL_N"/>
    <property type="match status" value="1"/>
</dbReference>
<evidence type="ECO:0000256" key="1">
    <source>
        <dbReference type="ARBA" id="ARBA00004377"/>
    </source>
</evidence>
<proteinExistence type="predicted"/>
<evidence type="ECO:0000259" key="10">
    <source>
        <dbReference type="Pfam" id="PF12693"/>
    </source>
</evidence>
<dbReference type="GO" id="GO:0009276">
    <property type="term" value="C:Gram-negative-bacterium-type cell wall"/>
    <property type="evidence" value="ECO:0007669"/>
    <property type="project" value="InterPro"/>
</dbReference>
<keyword evidence="4" id="KW-0997">Cell inner membrane</keyword>
<keyword evidence="5" id="KW-0812">Transmembrane</keyword>
<dbReference type="Pfam" id="PF12693">
    <property type="entry name" value="GspL_C"/>
    <property type="match status" value="1"/>
</dbReference>
<dbReference type="GO" id="GO:0015628">
    <property type="term" value="P:protein secretion by the type II secretion system"/>
    <property type="evidence" value="ECO:0007669"/>
    <property type="project" value="InterPro"/>
</dbReference>
<evidence type="ECO:0000256" key="5">
    <source>
        <dbReference type="ARBA" id="ARBA00022692"/>
    </source>
</evidence>
<dbReference type="NCBIfam" id="TIGR01709">
    <property type="entry name" value="typeII_sec_gspL"/>
    <property type="match status" value="1"/>
</dbReference>
<dbReference type="GO" id="GO:0005886">
    <property type="term" value="C:plasma membrane"/>
    <property type="evidence" value="ECO:0007669"/>
    <property type="project" value="UniProtKB-SubCell"/>
</dbReference>
<dbReference type="InterPro" id="IPR007812">
    <property type="entry name" value="T2SS_protein-GspL"/>
</dbReference>
<dbReference type="InterPro" id="IPR024230">
    <property type="entry name" value="GspL_cyto_dom"/>
</dbReference>
<dbReference type="Pfam" id="PF05134">
    <property type="entry name" value="T2SSL"/>
    <property type="match status" value="1"/>
</dbReference>
<dbReference type="InterPro" id="IPR025691">
    <property type="entry name" value="GspL_pp_dom"/>
</dbReference>
<feature type="domain" description="GspL cytoplasmic actin-ATPase-like" evidence="9">
    <location>
        <begin position="33"/>
        <end position="225"/>
    </location>
</feature>
<dbReference type="GO" id="GO:0015627">
    <property type="term" value="C:type II protein secretion system complex"/>
    <property type="evidence" value="ECO:0007669"/>
    <property type="project" value="InterPro"/>
</dbReference>
<evidence type="ECO:0000256" key="8">
    <source>
        <dbReference type="ARBA" id="ARBA00023136"/>
    </source>
</evidence>
<keyword evidence="7" id="KW-1133">Transmembrane helix</keyword>
<dbReference type="Gene3D" id="3.30.420.370">
    <property type="match status" value="1"/>
</dbReference>
<evidence type="ECO:0000259" key="9">
    <source>
        <dbReference type="Pfam" id="PF05134"/>
    </source>
</evidence>
<accession>A0A3B0V196</accession>
<dbReference type="InterPro" id="IPR043129">
    <property type="entry name" value="ATPase_NBD"/>
</dbReference>
<feature type="domain" description="GspL periplasmic" evidence="10">
    <location>
        <begin position="232"/>
        <end position="391"/>
    </location>
</feature>
<evidence type="ECO:0000256" key="4">
    <source>
        <dbReference type="ARBA" id="ARBA00022519"/>
    </source>
</evidence>
<dbReference type="Gene3D" id="3.30.1360.100">
    <property type="entry name" value="General secretion pathway protein M, EpsM"/>
    <property type="match status" value="1"/>
</dbReference>
<dbReference type="PIRSF" id="PIRSF015761">
    <property type="entry name" value="Protein_L"/>
    <property type="match status" value="1"/>
</dbReference>
<keyword evidence="3" id="KW-1003">Cell membrane</keyword>
<evidence type="ECO:0000256" key="2">
    <source>
        <dbReference type="ARBA" id="ARBA00022448"/>
    </source>
</evidence>
<reference evidence="11" key="1">
    <citation type="submission" date="2018-06" db="EMBL/GenBank/DDBJ databases">
        <authorList>
            <person name="Zhirakovskaya E."/>
        </authorList>
    </citation>
    <scope>NUCLEOTIDE SEQUENCE</scope>
</reference>
<comment type="subcellular location">
    <subcellularLocation>
        <location evidence="1">Cell inner membrane</location>
        <topology evidence="1">Single-pass membrane protein</topology>
    </subcellularLocation>
</comment>
<dbReference type="SUPFAM" id="SSF53067">
    <property type="entry name" value="Actin-like ATPase domain"/>
    <property type="match status" value="1"/>
</dbReference>
<keyword evidence="6" id="KW-0653">Protein transport</keyword>